<reference evidence="3" key="1">
    <citation type="submission" date="2021-04" db="EMBL/GenBank/DDBJ databases">
        <title>Phycicoccus avicenniae sp. nov., a novel endophytic actinomycetes isolated from branch of Avicennia mariana.</title>
        <authorList>
            <person name="Tuo L."/>
        </authorList>
    </citation>
    <scope>NUCLEOTIDE SEQUENCE</scope>
    <source>
        <strain evidence="3">BSK3Z-2</strain>
    </source>
</reference>
<evidence type="ECO:0000256" key="1">
    <source>
        <dbReference type="SAM" id="MobiDB-lite"/>
    </source>
</evidence>
<feature type="compositionally biased region" description="Low complexity" evidence="1">
    <location>
        <begin position="47"/>
        <end position="62"/>
    </location>
</feature>
<proteinExistence type="predicted"/>
<dbReference type="RefSeq" id="WP_211601110.1">
    <property type="nucleotide sequence ID" value="NZ_JAGSNF010000001.1"/>
</dbReference>
<dbReference type="EMBL" id="JAGSNF010000001">
    <property type="protein sequence ID" value="MBR7741959.1"/>
    <property type="molecule type" value="Genomic_DNA"/>
</dbReference>
<feature type="compositionally biased region" description="Pro residues" evidence="1">
    <location>
        <begin position="63"/>
        <end position="75"/>
    </location>
</feature>
<protein>
    <recommendedName>
        <fullName evidence="5">Secreted protein</fullName>
    </recommendedName>
</protein>
<keyword evidence="2" id="KW-0732">Signal</keyword>
<comment type="caution">
    <text evidence="3">The sequence shown here is derived from an EMBL/GenBank/DDBJ whole genome shotgun (WGS) entry which is preliminary data.</text>
</comment>
<feature type="region of interest" description="Disordered" evidence="1">
    <location>
        <begin position="19"/>
        <end position="93"/>
    </location>
</feature>
<feature type="compositionally biased region" description="Basic and acidic residues" evidence="1">
    <location>
        <begin position="76"/>
        <end position="91"/>
    </location>
</feature>
<name>A0A941D4J2_9MICO</name>
<keyword evidence="4" id="KW-1185">Reference proteome</keyword>
<feature type="chain" id="PRO_5038461351" description="Secreted protein" evidence="2">
    <location>
        <begin position="21"/>
        <end position="168"/>
    </location>
</feature>
<dbReference type="Proteomes" id="UP000677016">
    <property type="component" value="Unassembled WGS sequence"/>
</dbReference>
<accession>A0A941D4J2</accession>
<gene>
    <name evidence="3" type="ORF">KC207_01465</name>
</gene>
<dbReference type="AlphaFoldDB" id="A0A941D4J2"/>
<feature type="signal peptide" evidence="2">
    <location>
        <begin position="1"/>
        <end position="20"/>
    </location>
</feature>
<evidence type="ECO:0000256" key="2">
    <source>
        <dbReference type="SAM" id="SignalP"/>
    </source>
</evidence>
<evidence type="ECO:0008006" key="5">
    <source>
        <dbReference type="Google" id="ProtNLM"/>
    </source>
</evidence>
<organism evidence="3 4">
    <name type="scientific">Phycicoccus avicenniae</name>
    <dbReference type="NCBI Taxonomy" id="2828860"/>
    <lineage>
        <taxon>Bacteria</taxon>
        <taxon>Bacillati</taxon>
        <taxon>Actinomycetota</taxon>
        <taxon>Actinomycetes</taxon>
        <taxon>Micrococcales</taxon>
        <taxon>Intrasporangiaceae</taxon>
        <taxon>Phycicoccus</taxon>
    </lineage>
</organism>
<evidence type="ECO:0000313" key="4">
    <source>
        <dbReference type="Proteomes" id="UP000677016"/>
    </source>
</evidence>
<evidence type="ECO:0000313" key="3">
    <source>
        <dbReference type="EMBL" id="MBR7741959.1"/>
    </source>
</evidence>
<sequence>MHAPALIATALLAASLTACGSATSEEGTAQDGASGTQPSGTPPTPDTVPGTPSELPKPSSSPTVPPPVDADPPPGLRERPAVERAVADAAKRSNVAEPRVVVAAFTPVTWNDGSLGCPQPDESYIAMQVEGELLLLSVDDELLSYHAGDDGSFTYCAEPTDGYTVRPG</sequence>